<accession>A0ABN6CR29</accession>
<dbReference type="RefSeq" id="WP_189330035.1">
    <property type="nucleotide sequence ID" value="NZ_AP023356.1"/>
</dbReference>
<dbReference type="InterPro" id="IPR011990">
    <property type="entry name" value="TPR-like_helical_dom_sf"/>
</dbReference>
<feature type="domain" description="CHAT" evidence="1">
    <location>
        <begin position="838"/>
        <end position="1109"/>
    </location>
</feature>
<protein>
    <submittedName>
        <fullName evidence="2">CHAT domain-containing protein</fullName>
    </submittedName>
</protein>
<evidence type="ECO:0000313" key="3">
    <source>
        <dbReference type="Proteomes" id="UP000676967"/>
    </source>
</evidence>
<evidence type="ECO:0000313" key="2">
    <source>
        <dbReference type="EMBL" id="BCJ47652.1"/>
    </source>
</evidence>
<gene>
    <name evidence="2" type="ORF">Aiant_83090</name>
</gene>
<proteinExistence type="predicted"/>
<evidence type="ECO:0000259" key="1">
    <source>
        <dbReference type="Pfam" id="PF12770"/>
    </source>
</evidence>
<name>A0ABN6CR29_9ACTN</name>
<dbReference type="EMBL" id="AP023356">
    <property type="protein sequence ID" value="BCJ47652.1"/>
    <property type="molecule type" value="Genomic_DNA"/>
</dbReference>
<organism evidence="2 3">
    <name type="scientific">Actinoplanes ianthinogenes</name>
    <dbReference type="NCBI Taxonomy" id="122358"/>
    <lineage>
        <taxon>Bacteria</taxon>
        <taxon>Bacillati</taxon>
        <taxon>Actinomycetota</taxon>
        <taxon>Actinomycetes</taxon>
        <taxon>Micromonosporales</taxon>
        <taxon>Micromonosporaceae</taxon>
        <taxon>Actinoplanes</taxon>
    </lineage>
</organism>
<dbReference type="Pfam" id="PF12770">
    <property type="entry name" value="CHAT"/>
    <property type="match status" value="1"/>
</dbReference>
<dbReference type="SUPFAM" id="SSF48452">
    <property type="entry name" value="TPR-like"/>
    <property type="match status" value="1"/>
</dbReference>
<sequence>MRTSRADELKSGLLEIISEAGDDPDALLGAEAFATVAELAEHAGQDVDAAYLLGAWHWLRGGLVGDGEREREVQAALIWWEGCFPQYVDELPTVLLPALTRLAPRVGDTPHHWNLEAGLLMESSAGGECRAVLDRAVALLHDAAREGPDPFVHRGDLCNALRLRFDRFGDRADIDEAIHVGTAALAEAPADFPARAGLLTNLGLALHARHERTGAAEDLDEALRLHRAAVAAEPGQPLPLSNLAGAVISRFHRTGARADLDEAIDLGRRAVSLAGPGDPDRSGFLSNVGGALRQRFEAFGDDADLEEAVRIHRWSLADVPDDHPDRRRRLECLAAAVQARFERYGDDADLDEFVGLARDCSPDLLASALVQRFERTGQSADLDEAVDLRREVLDALPDDHADRLDTRHNLAVAHYLRFSHTGDSADLDAAIALLHQVLAMPPERTQGRAWSQLCIALRARFERTTDPSDLDDAVTAGRRAIADSGGPAGLANLSAALWTRFEHRGEVADLDEALRHLRAAQETLPEDHPDRRLMLTNLATIGRTRYEAGRGDHFLSEAIDAAEAALTGLPDGHPDRGMYLGNLGLALRAHSGGRDRAIDTLREAALADGTAAALGTQLGHAWARLAAEAGRPDEAARAWATVFARLPELADHGLGRADRQHHLSLVSNLGAEAAVTALTLGDVEQAWAWLEQGRGVLLAQTLESRAGLGELRRVRPDLADRVVAARAVLDAEPVPDLATVRGRREVAGRWRGLLDEIRATPGFARFGLPPTIAQLRRAARGGTLVAVLASDEGCHALTMTERGAGTVALPALTYDEAIARANALRGAVDGEEPDTVREVLGWLWDTVTGPILRHLGHTATPGPGERWPRVWWMPTGPFGTLPLHAAGRETGVPDLVVSSYAPTARILDHAGRPDQGRHDGRVVAVGVNEAPGMPPLLHARREAEQVAAAELGGAATLLLDEQATREAVRAWLPRARWAHLACHAATATDPAQGHLALHDGPLSARELTGLDLSGGFLAYLSACTTADGGVRVPDESIHIASALQLAGFTHVIGTLWPVRDAIARRFSRSVYADRALAGDPALAVHHAVRALRERYPQRPDLWATHLHFGP</sequence>
<dbReference type="InterPro" id="IPR024983">
    <property type="entry name" value="CHAT_dom"/>
</dbReference>
<dbReference type="Gene3D" id="1.25.40.10">
    <property type="entry name" value="Tetratricopeptide repeat domain"/>
    <property type="match status" value="3"/>
</dbReference>
<keyword evidence="3" id="KW-1185">Reference proteome</keyword>
<dbReference type="Pfam" id="PF13374">
    <property type="entry name" value="TPR_10"/>
    <property type="match status" value="1"/>
</dbReference>
<dbReference type="Proteomes" id="UP000676967">
    <property type="component" value="Chromosome"/>
</dbReference>
<reference evidence="2 3" key="1">
    <citation type="submission" date="2020-08" db="EMBL/GenBank/DDBJ databases">
        <title>Whole genome shotgun sequence of Actinoplanes ianthinogenes NBRC 13996.</title>
        <authorList>
            <person name="Komaki H."/>
            <person name="Tamura T."/>
        </authorList>
    </citation>
    <scope>NUCLEOTIDE SEQUENCE [LARGE SCALE GENOMIC DNA]</scope>
    <source>
        <strain evidence="2 3">NBRC 13996</strain>
    </source>
</reference>